<dbReference type="GO" id="GO:0005737">
    <property type="term" value="C:cytoplasm"/>
    <property type="evidence" value="ECO:0007669"/>
    <property type="project" value="UniProtKB-SubCell"/>
</dbReference>
<dbReference type="Pfam" id="PF22381">
    <property type="entry name" value="Staph_reg_Sar_Rot"/>
    <property type="match status" value="1"/>
</dbReference>
<reference evidence="9 10" key="1">
    <citation type="submission" date="2017-10" db="EMBL/GenBank/DDBJ databases">
        <title>Bacillus sp. nov., a halophilic bacterium isolated from a Keqin Lake.</title>
        <authorList>
            <person name="Wang H."/>
        </authorList>
    </citation>
    <scope>NUCLEOTIDE SEQUENCE [LARGE SCALE GENOMIC DNA]</scope>
    <source>
        <strain evidence="9 10">KCTC 13187</strain>
    </source>
</reference>
<evidence type="ECO:0000313" key="10">
    <source>
        <dbReference type="Proteomes" id="UP000281498"/>
    </source>
</evidence>
<evidence type="ECO:0000256" key="6">
    <source>
        <dbReference type="ARBA" id="ARBA00047188"/>
    </source>
</evidence>
<evidence type="ECO:0000256" key="2">
    <source>
        <dbReference type="ARBA" id="ARBA00023015"/>
    </source>
</evidence>
<gene>
    <name evidence="9" type="ORF">CR203_18660</name>
</gene>
<dbReference type="InterPro" id="IPR055166">
    <property type="entry name" value="Transc_reg_Sar_Rot_HTH"/>
</dbReference>
<dbReference type="CDD" id="cd00090">
    <property type="entry name" value="HTH_ARSR"/>
    <property type="match status" value="1"/>
</dbReference>
<dbReference type="AlphaFoldDB" id="A0A3A9K8A0"/>
<dbReference type="InterPro" id="IPR000835">
    <property type="entry name" value="HTH_MarR-typ"/>
</dbReference>
<evidence type="ECO:0000256" key="5">
    <source>
        <dbReference type="ARBA" id="ARBA00046337"/>
    </source>
</evidence>
<sequence>MTLKNTINNINQNWTDIYHLLHFVHQENISHQAIRLLQHIEKKQKTTIGHLATFLGVTHNTASEHIKRLIKKGYVSKERSIVDERKVFVILTEEGSKVLYRHTRLDNEKLKNVLDNLDGSEIEMIEKSFDLLSQEARKCF</sequence>
<dbReference type="OrthoDB" id="2376601at2"/>
<dbReference type="PANTHER" id="PTHR42756">
    <property type="entry name" value="TRANSCRIPTIONAL REGULATOR, MARR"/>
    <property type="match status" value="1"/>
</dbReference>
<dbReference type="Proteomes" id="UP000281498">
    <property type="component" value="Unassembled WGS sequence"/>
</dbReference>
<keyword evidence="10" id="KW-1185">Reference proteome</keyword>
<dbReference type="PANTHER" id="PTHR42756:SF1">
    <property type="entry name" value="TRANSCRIPTIONAL REPRESSOR OF EMRAB OPERON"/>
    <property type="match status" value="1"/>
</dbReference>
<dbReference type="Gene3D" id="1.10.10.10">
    <property type="entry name" value="Winged helix-like DNA-binding domain superfamily/Winged helix DNA-binding domain"/>
    <property type="match status" value="1"/>
</dbReference>
<evidence type="ECO:0000256" key="7">
    <source>
        <dbReference type="ARBA" id="ARBA00047207"/>
    </source>
</evidence>
<evidence type="ECO:0000256" key="1">
    <source>
        <dbReference type="ARBA" id="ARBA00004496"/>
    </source>
</evidence>
<comment type="caution">
    <text evidence="9">The sequence shown here is derived from an EMBL/GenBank/DDBJ whole genome shotgun (WGS) entry which is preliminary data.</text>
</comment>
<keyword evidence="2" id="KW-0805">Transcription regulation</keyword>
<evidence type="ECO:0000256" key="4">
    <source>
        <dbReference type="ARBA" id="ARBA00023163"/>
    </source>
</evidence>
<dbReference type="PROSITE" id="PS50995">
    <property type="entry name" value="HTH_MARR_2"/>
    <property type="match status" value="1"/>
</dbReference>
<dbReference type="EMBL" id="PDOE01000011">
    <property type="protein sequence ID" value="RKL65873.1"/>
    <property type="molecule type" value="Genomic_DNA"/>
</dbReference>
<dbReference type="InterPro" id="IPR036388">
    <property type="entry name" value="WH-like_DNA-bd_sf"/>
</dbReference>
<evidence type="ECO:0000256" key="3">
    <source>
        <dbReference type="ARBA" id="ARBA00023125"/>
    </source>
</evidence>
<keyword evidence="3" id="KW-0238">DNA-binding</keyword>
<comment type="subcellular location">
    <subcellularLocation>
        <location evidence="1">Cytoplasm</location>
    </subcellularLocation>
</comment>
<keyword evidence="4" id="KW-0804">Transcription</keyword>
<dbReference type="RefSeq" id="WP_110937864.1">
    <property type="nucleotide sequence ID" value="NZ_KZ614147.1"/>
</dbReference>
<organism evidence="9 10">
    <name type="scientific">Salipaludibacillus neizhouensis</name>
    <dbReference type="NCBI Taxonomy" id="885475"/>
    <lineage>
        <taxon>Bacteria</taxon>
        <taxon>Bacillati</taxon>
        <taxon>Bacillota</taxon>
        <taxon>Bacilli</taxon>
        <taxon>Bacillales</taxon>
        <taxon>Bacillaceae</taxon>
    </lineage>
</organism>
<feature type="domain" description="HTH marR-type" evidence="8">
    <location>
        <begin position="1"/>
        <end position="134"/>
    </location>
</feature>
<dbReference type="InterPro" id="IPR036390">
    <property type="entry name" value="WH_DNA-bd_sf"/>
</dbReference>
<dbReference type="SMART" id="SM00347">
    <property type="entry name" value="HTH_MARR"/>
    <property type="match status" value="1"/>
</dbReference>
<evidence type="ECO:0000259" key="8">
    <source>
        <dbReference type="PROSITE" id="PS50995"/>
    </source>
</evidence>
<comment type="similarity">
    <text evidence="5">Belongs to the SarZ family.</text>
</comment>
<accession>A0A3A9K8A0</accession>
<dbReference type="GO" id="GO:0003700">
    <property type="term" value="F:DNA-binding transcription factor activity"/>
    <property type="evidence" value="ECO:0007669"/>
    <property type="project" value="InterPro"/>
</dbReference>
<dbReference type="GO" id="GO:0003677">
    <property type="term" value="F:DNA binding"/>
    <property type="evidence" value="ECO:0007669"/>
    <property type="project" value="UniProtKB-KW"/>
</dbReference>
<dbReference type="SUPFAM" id="SSF46785">
    <property type="entry name" value="Winged helix' DNA-binding domain"/>
    <property type="match status" value="1"/>
</dbReference>
<evidence type="ECO:0000313" key="9">
    <source>
        <dbReference type="EMBL" id="RKL65873.1"/>
    </source>
</evidence>
<name>A0A3A9K8A0_9BACI</name>
<protein>
    <recommendedName>
        <fullName evidence="6">HTH-type transcriptional regulator SarZ</fullName>
    </recommendedName>
    <alternativeName>
        <fullName evidence="7">Staphylococcal accessory regulator Z</fullName>
    </alternativeName>
</protein>
<dbReference type="InterPro" id="IPR011991">
    <property type="entry name" value="ArsR-like_HTH"/>
</dbReference>
<proteinExistence type="inferred from homology"/>